<evidence type="ECO:0000256" key="1">
    <source>
        <dbReference type="SAM" id="Phobius"/>
    </source>
</evidence>
<keyword evidence="3" id="KW-1185">Reference proteome</keyword>
<feature type="transmembrane region" description="Helical" evidence="1">
    <location>
        <begin position="27"/>
        <end position="47"/>
    </location>
</feature>
<keyword evidence="1" id="KW-0812">Transmembrane</keyword>
<keyword evidence="1" id="KW-0472">Membrane</keyword>
<sequence>MSEVAGAPESVPDPGPPAVRRSGRTTLLIAAAAVLGVVAGTCTGYVIQAGRRPTPLPPLSQPVLAQAKGKGPEPLSAAQDRRVRTDGDLRAFLLKRPSGAQDPLFEPGHDGWMSLAEYAETFKKPANEFKYEIGAEFRRAAVTAWRLDDTYSVEIRLVQYRQEERLAAADSAENGRYWAEREAGSRSWAIPGTGDGRAYVHTRPDTESGVSVYSAEAHARRGDIAMEIWIYDTKPISKEKVMDLAKRQVGRL</sequence>
<evidence type="ECO:0000313" key="2">
    <source>
        <dbReference type="EMBL" id="UXY24577.1"/>
    </source>
</evidence>
<evidence type="ECO:0000313" key="3">
    <source>
        <dbReference type="Proteomes" id="UP001061298"/>
    </source>
</evidence>
<dbReference type="Proteomes" id="UP001061298">
    <property type="component" value="Chromosome"/>
</dbReference>
<gene>
    <name evidence="2" type="ORF">N8I84_19330</name>
</gene>
<dbReference type="EMBL" id="CP106793">
    <property type="protein sequence ID" value="UXY24577.1"/>
    <property type="molecule type" value="Genomic_DNA"/>
</dbReference>
<keyword evidence="1" id="KW-1133">Transmembrane helix</keyword>
<accession>A0ABY6ED01</accession>
<reference evidence="2" key="1">
    <citation type="submission" date="2022-10" db="EMBL/GenBank/DDBJ databases">
        <authorList>
            <person name="Mo P."/>
        </authorList>
    </citation>
    <scope>NUCLEOTIDE SEQUENCE</scope>
    <source>
        <strain evidence="2">HUAS 13-4</strain>
    </source>
</reference>
<proteinExistence type="predicted"/>
<evidence type="ECO:0008006" key="4">
    <source>
        <dbReference type="Google" id="ProtNLM"/>
    </source>
</evidence>
<protein>
    <recommendedName>
        <fullName evidence="4">Serine/threonine protein kinase</fullName>
    </recommendedName>
</protein>
<name>A0ABY6ED01_9ACTN</name>
<organism evidence="2 3">
    <name type="scientific">Streptomyces cynarae</name>
    <dbReference type="NCBI Taxonomy" id="2981134"/>
    <lineage>
        <taxon>Bacteria</taxon>
        <taxon>Bacillati</taxon>
        <taxon>Actinomycetota</taxon>
        <taxon>Actinomycetes</taxon>
        <taxon>Kitasatosporales</taxon>
        <taxon>Streptomycetaceae</taxon>
        <taxon>Streptomyces</taxon>
    </lineage>
</organism>